<comment type="caution">
    <text evidence="3">The sequence shown here is derived from an EMBL/GenBank/DDBJ whole genome shotgun (WGS) entry which is preliminary data.</text>
</comment>
<dbReference type="InterPro" id="IPR003882">
    <property type="entry name" value="Pistil_extensin"/>
</dbReference>
<proteinExistence type="predicted"/>
<dbReference type="EMBL" id="AMZH03032683">
    <property type="protein sequence ID" value="RRT32308.1"/>
    <property type="molecule type" value="Genomic_DNA"/>
</dbReference>
<reference evidence="3 4" key="1">
    <citation type="journal article" date="2014" name="Agronomy (Basel)">
        <title>A Draft Genome Sequence for Ensete ventricosum, the Drought-Tolerant Tree Against Hunger.</title>
        <authorList>
            <person name="Harrison J."/>
            <person name="Moore K.A."/>
            <person name="Paszkiewicz K."/>
            <person name="Jones T."/>
            <person name="Grant M."/>
            <person name="Ambacheew D."/>
            <person name="Muzemil S."/>
            <person name="Studholme D.J."/>
        </authorList>
    </citation>
    <scope>NUCLEOTIDE SEQUENCE [LARGE SCALE GENOMIC DNA]</scope>
</reference>
<keyword evidence="2" id="KW-0472">Membrane</keyword>
<feature type="transmembrane region" description="Helical" evidence="2">
    <location>
        <begin position="113"/>
        <end position="139"/>
    </location>
</feature>
<feature type="region of interest" description="Disordered" evidence="1">
    <location>
        <begin position="202"/>
        <end position="232"/>
    </location>
</feature>
<gene>
    <name evidence="3" type="ORF">B296_00051682</name>
</gene>
<sequence>MGRAIPFIPRIPRLPRPPAVEPPPIREPQPPPVEEPQPLPPKTPPPPPPGKKDPPPPHPDIVPPAPSQPTPPSPRQPPPKGFALPSPRVTSLPRPPSLMLWPPRMNLSAPREAAIVAGVAFLGGLLLLLFFVALLVCCISKRTKKKKKKEKKNAKGKAVDMEDVPTVHETAAPEPHDIDERIILQEMMKMARMIREASRNEVEWKKQHWSGGNGEAVGPSKADHHDVVEHKS</sequence>
<feature type="compositionally biased region" description="Low complexity" evidence="1">
    <location>
        <begin position="1"/>
        <end position="11"/>
    </location>
</feature>
<feature type="compositionally biased region" description="Basic and acidic residues" evidence="1">
    <location>
        <begin position="221"/>
        <end position="232"/>
    </location>
</feature>
<evidence type="ECO:0000256" key="1">
    <source>
        <dbReference type="SAM" id="MobiDB-lite"/>
    </source>
</evidence>
<evidence type="ECO:0000313" key="4">
    <source>
        <dbReference type="Proteomes" id="UP000287651"/>
    </source>
</evidence>
<organism evidence="3 4">
    <name type="scientific">Ensete ventricosum</name>
    <name type="common">Abyssinian banana</name>
    <name type="synonym">Musa ensete</name>
    <dbReference type="NCBI Taxonomy" id="4639"/>
    <lineage>
        <taxon>Eukaryota</taxon>
        <taxon>Viridiplantae</taxon>
        <taxon>Streptophyta</taxon>
        <taxon>Embryophyta</taxon>
        <taxon>Tracheophyta</taxon>
        <taxon>Spermatophyta</taxon>
        <taxon>Magnoliopsida</taxon>
        <taxon>Liliopsida</taxon>
        <taxon>Zingiberales</taxon>
        <taxon>Musaceae</taxon>
        <taxon>Ensete</taxon>
    </lineage>
</organism>
<dbReference type="AlphaFoldDB" id="A0A426WYL8"/>
<keyword evidence="2" id="KW-0812">Transmembrane</keyword>
<keyword evidence="2" id="KW-1133">Transmembrane helix</keyword>
<feature type="region of interest" description="Disordered" evidence="1">
    <location>
        <begin position="1"/>
        <end position="89"/>
    </location>
</feature>
<accession>A0A426WYL8</accession>
<name>A0A426WYL8_ENSVE</name>
<feature type="compositionally biased region" description="Pro residues" evidence="1">
    <location>
        <begin position="56"/>
        <end position="80"/>
    </location>
</feature>
<evidence type="ECO:0000256" key="2">
    <source>
        <dbReference type="SAM" id="Phobius"/>
    </source>
</evidence>
<protein>
    <submittedName>
        <fullName evidence="3">Uncharacterized protein</fullName>
    </submittedName>
</protein>
<evidence type="ECO:0000313" key="3">
    <source>
        <dbReference type="EMBL" id="RRT32308.1"/>
    </source>
</evidence>
<feature type="compositionally biased region" description="Pro residues" evidence="1">
    <location>
        <begin position="12"/>
        <end position="49"/>
    </location>
</feature>
<dbReference type="PRINTS" id="PR01218">
    <property type="entry name" value="PSTLEXTENSIN"/>
</dbReference>
<dbReference type="Proteomes" id="UP000287651">
    <property type="component" value="Unassembled WGS sequence"/>
</dbReference>